<evidence type="ECO:0000313" key="1">
    <source>
        <dbReference type="EMBL" id="MBC9813032.1"/>
    </source>
</evidence>
<organism evidence="1 2">
    <name type="scientific">Taishania pollutisoli</name>
    <dbReference type="NCBI Taxonomy" id="2766479"/>
    <lineage>
        <taxon>Bacteria</taxon>
        <taxon>Pseudomonadati</taxon>
        <taxon>Bacteroidota</taxon>
        <taxon>Flavobacteriia</taxon>
        <taxon>Flavobacteriales</taxon>
        <taxon>Crocinitomicaceae</taxon>
        <taxon>Taishania</taxon>
    </lineage>
</organism>
<accession>A0A8J6PDA3</accession>
<dbReference type="AlphaFoldDB" id="A0A8J6PDA3"/>
<keyword evidence="2" id="KW-1185">Reference proteome</keyword>
<comment type="caution">
    <text evidence="1">The sequence shown here is derived from an EMBL/GenBank/DDBJ whole genome shotgun (WGS) entry which is preliminary data.</text>
</comment>
<gene>
    <name evidence="1" type="ORF">H9Y05_11185</name>
</gene>
<reference evidence="1" key="1">
    <citation type="submission" date="2020-09" db="EMBL/GenBank/DDBJ databases">
        <title>Taishania pollutisoli gen. nov., sp. nov., Isolated from Tetrabromobisphenol A-Contaminated Soil.</title>
        <authorList>
            <person name="Chen Q."/>
        </authorList>
    </citation>
    <scope>NUCLEOTIDE SEQUENCE</scope>
    <source>
        <strain evidence="1">CZZ-1</strain>
    </source>
</reference>
<dbReference type="RefSeq" id="WP_163491150.1">
    <property type="nucleotide sequence ID" value="NZ_JACVEL010000007.1"/>
</dbReference>
<dbReference type="EMBL" id="JACVEL010000007">
    <property type="protein sequence ID" value="MBC9813032.1"/>
    <property type="molecule type" value="Genomic_DNA"/>
</dbReference>
<protein>
    <submittedName>
        <fullName evidence="1">Uncharacterized protein</fullName>
    </submittedName>
</protein>
<name>A0A8J6PDA3_9FLAO</name>
<proteinExistence type="predicted"/>
<sequence length="114" mass="12880">MFVNVTQIANRSFIYTLMLLLCLSCPLKREIKHAFNIPVSQSEGTGKPNKTQFCQFTTDQSKKKTYNQAAKRIQLPDLHSPVFITSATTGKHSVTIDGPCKKVSIYIQNEQFLI</sequence>
<dbReference type="Proteomes" id="UP000652681">
    <property type="component" value="Unassembled WGS sequence"/>
</dbReference>
<evidence type="ECO:0000313" key="2">
    <source>
        <dbReference type="Proteomes" id="UP000652681"/>
    </source>
</evidence>